<feature type="compositionally biased region" description="Basic and acidic residues" evidence="1">
    <location>
        <begin position="111"/>
        <end position="120"/>
    </location>
</feature>
<evidence type="ECO:0000256" key="1">
    <source>
        <dbReference type="SAM" id="MobiDB-lite"/>
    </source>
</evidence>
<feature type="compositionally biased region" description="Basic and acidic residues" evidence="1">
    <location>
        <begin position="438"/>
        <end position="453"/>
    </location>
</feature>
<dbReference type="Proteomes" id="UP000694388">
    <property type="component" value="Unplaced"/>
</dbReference>
<proteinExistence type="predicted"/>
<sequence>MKLETQEVMFVRDEKQRRQAECAKNARIQAAMPTGKTGARRVVSGYEEADGRDATYGNQGELSMESGIDTSQEYFVPDFYGYDGFPSRRRLAGLYGDFGPEVDGGYYYSRDGGRGQEKSTKHARRQHRRRQISPAPEDTEGKAMHEHKMRSQGSETEGDMDRLTTNGSEAEGLVNRDNGTRGWGARWDALRGWGGVRLLPMIVRRVRDWSGRRSSGTASEEIAGSYFRRRLAVTSSVSSTTGDIEEVKEEEDGDVDAEETGEEVQAMSDEEEEEETAQEEEEETGQDDETEQEEEEETEQETEEKSEHEEETTQHEVETPSELSAYSWKHTDDYGEEETDSEEEEESSSHSTEFSENECKVVDPKATMSSEDIDETTRRKAFRKMVFLERSFSRGFSTCTDDVFGEELSEKREKIASETTGESKENSSDVGSVRGKHQRSETDNIESSKEGSWKSKSASSKEVLDTEETVNGRIKQQGEKEERSEEERWTSTKGVRSTGIRTKEISAHSNSEGESIQSGMKEMSAGSICGGNVYSEREEMSKESTSEGGSIYSRRGMNVDSTTEEGSIYSRMRGMSADSTGEGGSIYSRRGMNVDSTSAGSIYSRMRGMSVESTGEGGSIYSRMREMSADSTSEGGSIKSIIKGLSVESTSDEENISSNMKGMSAESKREGDSTQSTKKHQNRDSNGTRSSSSENDSRMTAETESYPGSIGGLRIGELGESGRNRIKKELEIGQTNPCVEESMCRSNVHHGNSSSTNLSSGRSEYDETPGPSNEESCLKNKDGDDDDTAPESPNPAQFSLINSSPQPHLEAPSAEESGRLDDASTVTAL</sequence>
<feature type="compositionally biased region" description="Basic and acidic residues" evidence="1">
    <location>
        <begin position="408"/>
        <end position="427"/>
    </location>
</feature>
<dbReference type="AlphaFoldDB" id="A0A8C4QFB5"/>
<protein>
    <submittedName>
        <fullName evidence="2">Uncharacterized protein</fullName>
    </submittedName>
</protein>
<evidence type="ECO:0000313" key="3">
    <source>
        <dbReference type="Proteomes" id="UP000694388"/>
    </source>
</evidence>
<accession>A0A8C4QFB5</accession>
<feature type="compositionally biased region" description="Polar residues" evidence="1">
    <location>
        <begin position="794"/>
        <end position="806"/>
    </location>
</feature>
<feature type="compositionally biased region" description="Basic and acidic residues" evidence="1">
    <location>
        <begin position="476"/>
        <end position="490"/>
    </location>
</feature>
<feature type="compositionally biased region" description="Basic residues" evidence="1">
    <location>
        <begin position="121"/>
        <end position="131"/>
    </location>
</feature>
<feature type="compositionally biased region" description="Acidic residues" evidence="1">
    <location>
        <begin position="334"/>
        <end position="346"/>
    </location>
</feature>
<feature type="region of interest" description="Disordered" evidence="1">
    <location>
        <begin position="107"/>
        <end position="179"/>
    </location>
</feature>
<evidence type="ECO:0000313" key="2">
    <source>
        <dbReference type="Ensembl" id="ENSEBUP00000014641.1"/>
    </source>
</evidence>
<keyword evidence="3" id="KW-1185">Reference proteome</keyword>
<feature type="compositionally biased region" description="Low complexity" evidence="1">
    <location>
        <begin position="751"/>
        <end position="762"/>
    </location>
</feature>
<feature type="compositionally biased region" description="Basic and acidic residues" evidence="1">
    <location>
        <begin position="720"/>
        <end position="731"/>
    </location>
</feature>
<reference evidence="2" key="2">
    <citation type="submission" date="2025-09" db="UniProtKB">
        <authorList>
            <consortium name="Ensembl"/>
        </authorList>
    </citation>
    <scope>IDENTIFICATION</scope>
</reference>
<feature type="compositionally biased region" description="Basic and acidic residues" evidence="1">
    <location>
        <begin position="303"/>
        <end position="318"/>
    </location>
</feature>
<reference evidence="2" key="1">
    <citation type="submission" date="2025-08" db="UniProtKB">
        <authorList>
            <consortium name="Ensembl"/>
        </authorList>
    </citation>
    <scope>IDENTIFICATION</scope>
</reference>
<feature type="compositionally biased region" description="Acidic residues" evidence="1">
    <location>
        <begin position="243"/>
        <end position="302"/>
    </location>
</feature>
<name>A0A8C4QFB5_EPTBU</name>
<organism evidence="2 3">
    <name type="scientific">Eptatretus burgeri</name>
    <name type="common">Inshore hagfish</name>
    <dbReference type="NCBI Taxonomy" id="7764"/>
    <lineage>
        <taxon>Eukaryota</taxon>
        <taxon>Metazoa</taxon>
        <taxon>Chordata</taxon>
        <taxon>Craniata</taxon>
        <taxon>Vertebrata</taxon>
        <taxon>Cyclostomata</taxon>
        <taxon>Myxini</taxon>
        <taxon>Myxiniformes</taxon>
        <taxon>Myxinidae</taxon>
        <taxon>Eptatretinae</taxon>
        <taxon>Eptatretus</taxon>
    </lineage>
</organism>
<feature type="compositionally biased region" description="Basic and acidic residues" evidence="1">
    <location>
        <begin position="535"/>
        <end position="545"/>
    </location>
</feature>
<feature type="compositionally biased region" description="Polar residues" evidence="1">
    <location>
        <begin position="507"/>
        <end position="518"/>
    </location>
</feature>
<feature type="region of interest" description="Disordered" evidence="1">
    <location>
        <begin position="234"/>
        <end position="379"/>
    </location>
</feature>
<feature type="compositionally biased region" description="Polar residues" evidence="1">
    <location>
        <begin position="684"/>
        <end position="694"/>
    </location>
</feature>
<feature type="region of interest" description="Disordered" evidence="1">
    <location>
        <begin position="399"/>
        <end position="829"/>
    </location>
</feature>
<dbReference type="Ensembl" id="ENSEBUT00000015217.1">
    <property type="protein sequence ID" value="ENSEBUP00000014641.1"/>
    <property type="gene ID" value="ENSEBUG00000009233.1"/>
</dbReference>